<gene>
    <name evidence="3" type="ORF">GCM10007320_04870</name>
</gene>
<keyword evidence="2" id="KW-0472">Membrane</keyword>
<proteinExistence type="predicted"/>
<keyword evidence="2" id="KW-0812">Transmembrane</keyword>
<keyword evidence="4" id="KW-1185">Reference proteome</keyword>
<evidence type="ECO:0000313" key="4">
    <source>
        <dbReference type="Proteomes" id="UP000626210"/>
    </source>
</evidence>
<dbReference type="Proteomes" id="UP000626210">
    <property type="component" value="Unassembled WGS sequence"/>
</dbReference>
<sequence length="130" mass="13767">MMIAGTQQRSDGAVGDFVAGLVRLMLQLALLAAGLVVAAGLVLAAAVLAVVFGLRLLWARLTGRPVILRFGGMGVDPAATWRRYRSWQQEATRPRGRAAPQTAPGEPPPFSPPGAITQDVEDVQPKTPRS</sequence>
<feature type="region of interest" description="Disordered" evidence="1">
    <location>
        <begin position="87"/>
        <end position="130"/>
    </location>
</feature>
<name>A0ABQ3FWS3_9BURK</name>
<evidence type="ECO:0000256" key="1">
    <source>
        <dbReference type="SAM" id="MobiDB-lite"/>
    </source>
</evidence>
<feature type="transmembrane region" description="Helical" evidence="2">
    <location>
        <begin position="28"/>
        <end position="54"/>
    </location>
</feature>
<evidence type="ECO:0000313" key="3">
    <source>
        <dbReference type="EMBL" id="GHC70447.1"/>
    </source>
</evidence>
<protein>
    <submittedName>
        <fullName evidence="3">Uncharacterized protein</fullName>
    </submittedName>
</protein>
<accession>A0ABQ3FWS3</accession>
<organism evidence="3 4">
    <name type="scientific">Pseudorhodoferax aquiterrae</name>
    <dbReference type="NCBI Taxonomy" id="747304"/>
    <lineage>
        <taxon>Bacteria</taxon>
        <taxon>Pseudomonadati</taxon>
        <taxon>Pseudomonadota</taxon>
        <taxon>Betaproteobacteria</taxon>
        <taxon>Burkholderiales</taxon>
        <taxon>Comamonadaceae</taxon>
    </lineage>
</organism>
<reference evidence="4" key="1">
    <citation type="journal article" date="2019" name="Int. J. Syst. Evol. Microbiol.">
        <title>The Global Catalogue of Microorganisms (GCM) 10K type strain sequencing project: providing services to taxonomists for standard genome sequencing and annotation.</title>
        <authorList>
            <consortium name="The Broad Institute Genomics Platform"/>
            <consortium name="The Broad Institute Genome Sequencing Center for Infectious Disease"/>
            <person name="Wu L."/>
            <person name="Ma J."/>
        </authorList>
    </citation>
    <scope>NUCLEOTIDE SEQUENCE [LARGE SCALE GENOMIC DNA]</scope>
    <source>
        <strain evidence="4">KCTC 23314</strain>
    </source>
</reference>
<dbReference type="EMBL" id="BMYK01000001">
    <property type="protein sequence ID" value="GHC70447.1"/>
    <property type="molecule type" value="Genomic_DNA"/>
</dbReference>
<keyword evidence="2" id="KW-1133">Transmembrane helix</keyword>
<evidence type="ECO:0000256" key="2">
    <source>
        <dbReference type="SAM" id="Phobius"/>
    </source>
</evidence>
<comment type="caution">
    <text evidence="3">The sequence shown here is derived from an EMBL/GenBank/DDBJ whole genome shotgun (WGS) entry which is preliminary data.</text>
</comment>